<proteinExistence type="predicted"/>
<feature type="region of interest" description="Disordered" evidence="2">
    <location>
        <begin position="511"/>
        <end position="536"/>
    </location>
</feature>
<evidence type="ECO:0000313" key="4">
    <source>
        <dbReference type="Proteomes" id="UP001066276"/>
    </source>
</evidence>
<evidence type="ECO:0000256" key="1">
    <source>
        <dbReference type="SAM" id="Coils"/>
    </source>
</evidence>
<evidence type="ECO:0000256" key="2">
    <source>
        <dbReference type="SAM" id="MobiDB-lite"/>
    </source>
</evidence>
<keyword evidence="4" id="KW-1185">Reference proteome</keyword>
<sequence length="536" mass="59198">MLPVAPPVMSPGKPNLYATSGGSPPVPHVEAAHSAFHDVVTPSPEKYLVSEDQRPAHSCVLSIVSHGPARALLPYTGLRSAATASRVEGRFSEATVQTADGIRRIGSFGAHAAQNWSRHLYIRMGRRQAPEKKRRVHSSPEPVRAALPSSPVHNVSASGSQNNAERDHELEPLSGNLPNVILLSMLEQLEAKLDNLQNTLKDIPSRVAVLMEQIWLTKGQYHLENGGASLEMVSPVTVGDCSFSKFPPTPLSVMAREGNQYLQPTPPHGCEPEQSQCLQPMSLDGCELQEDCTVSRCSPPDVLVIPGEPSLRLLPVIDGGQEPQEDQCTQLEPEEHVKKEQLYADSWNPQQRFCLQPPFYERREPQQNHFRQPVLPDGKGPDEHIKQELLWIDGDGPQLNHCRQPAFEECQSLQNNTWLEQVLSDENEPHQNCKTEPMHPEDCGQYCDLQQPCTDAQGASVSSSFLEQNTAGTDGTISTDPLERGNMESDVLLFKSIPAQQSQTECMNVSAIGSKDPLKAQTEATYQHENREQVEQ</sequence>
<dbReference type="EMBL" id="JANPWB010000007">
    <property type="protein sequence ID" value="KAJ1169064.1"/>
    <property type="molecule type" value="Genomic_DNA"/>
</dbReference>
<dbReference type="AlphaFoldDB" id="A0AAV7SY80"/>
<feature type="compositionally biased region" description="Polar residues" evidence="2">
    <location>
        <begin position="151"/>
        <end position="163"/>
    </location>
</feature>
<organism evidence="3 4">
    <name type="scientific">Pleurodeles waltl</name>
    <name type="common">Iberian ribbed newt</name>
    <dbReference type="NCBI Taxonomy" id="8319"/>
    <lineage>
        <taxon>Eukaryota</taxon>
        <taxon>Metazoa</taxon>
        <taxon>Chordata</taxon>
        <taxon>Craniata</taxon>
        <taxon>Vertebrata</taxon>
        <taxon>Euteleostomi</taxon>
        <taxon>Amphibia</taxon>
        <taxon>Batrachia</taxon>
        <taxon>Caudata</taxon>
        <taxon>Salamandroidea</taxon>
        <taxon>Salamandridae</taxon>
        <taxon>Pleurodelinae</taxon>
        <taxon>Pleurodeles</taxon>
    </lineage>
</organism>
<feature type="compositionally biased region" description="Basic and acidic residues" evidence="2">
    <location>
        <begin position="526"/>
        <end position="536"/>
    </location>
</feature>
<feature type="coiled-coil region" evidence="1">
    <location>
        <begin position="179"/>
        <end position="206"/>
    </location>
</feature>
<protein>
    <submittedName>
        <fullName evidence="3">Uncharacterized protein</fullName>
    </submittedName>
</protein>
<reference evidence="3" key="1">
    <citation type="journal article" date="2022" name="bioRxiv">
        <title>Sequencing and chromosome-scale assembly of the giantPleurodeles waltlgenome.</title>
        <authorList>
            <person name="Brown T."/>
            <person name="Elewa A."/>
            <person name="Iarovenko S."/>
            <person name="Subramanian E."/>
            <person name="Araus A.J."/>
            <person name="Petzold A."/>
            <person name="Susuki M."/>
            <person name="Suzuki K.-i.T."/>
            <person name="Hayashi T."/>
            <person name="Toyoda A."/>
            <person name="Oliveira C."/>
            <person name="Osipova E."/>
            <person name="Leigh N.D."/>
            <person name="Simon A."/>
            <person name="Yun M.H."/>
        </authorList>
    </citation>
    <scope>NUCLEOTIDE SEQUENCE</scope>
    <source>
        <strain evidence="3">20211129_DDA</strain>
        <tissue evidence="3">Liver</tissue>
    </source>
</reference>
<dbReference type="Proteomes" id="UP001066276">
    <property type="component" value="Chromosome 4_1"/>
</dbReference>
<feature type="region of interest" description="Disordered" evidence="2">
    <location>
        <begin position="127"/>
        <end position="172"/>
    </location>
</feature>
<evidence type="ECO:0000313" key="3">
    <source>
        <dbReference type="EMBL" id="KAJ1169064.1"/>
    </source>
</evidence>
<gene>
    <name evidence="3" type="ORF">NDU88_000970</name>
</gene>
<feature type="region of interest" description="Disordered" evidence="2">
    <location>
        <begin position="1"/>
        <end position="23"/>
    </location>
</feature>
<name>A0AAV7SY80_PLEWA</name>
<accession>A0AAV7SY80</accession>
<feature type="compositionally biased region" description="Basic residues" evidence="2">
    <location>
        <begin position="127"/>
        <end position="137"/>
    </location>
</feature>
<comment type="caution">
    <text evidence="3">The sequence shown here is derived from an EMBL/GenBank/DDBJ whole genome shotgun (WGS) entry which is preliminary data.</text>
</comment>
<keyword evidence="1" id="KW-0175">Coiled coil</keyword>